<dbReference type="GO" id="GO:0005763">
    <property type="term" value="C:mitochondrial small ribosomal subunit"/>
    <property type="evidence" value="ECO:0007669"/>
    <property type="project" value="InterPro"/>
</dbReference>
<feature type="domain" description="Reverse transcriptase" evidence="2">
    <location>
        <begin position="241"/>
        <end position="415"/>
    </location>
</feature>
<evidence type="ECO:0000259" key="2">
    <source>
        <dbReference type="Pfam" id="PF00078"/>
    </source>
</evidence>
<dbReference type="PANTHER" id="PTHR19446">
    <property type="entry name" value="REVERSE TRANSCRIPTASES"/>
    <property type="match status" value="1"/>
</dbReference>
<dbReference type="InterPro" id="IPR026299">
    <property type="entry name" value="MRP-S31"/>
</dbReference>
<dbReference type="GO" id="GO:0003735">
    <property type="term" value="F:structural constituent of ribosome"/>
    <property type="evidence" value="ECO:0007669"/>
    <property type="project" value="InterPro"/>
</dbReference>
<dbReference type="AlphaFoldDB" id="A0A4C1SBR1"/>
<name>A0A4C1SBR1_EUMVA</name>
<evidence type="ECO:0000256" key="1">
    <source>
        <dbReference type="SAM" id="MobiDB-lite"/>
    </source>
</evidence>
<sequence length="426" mass="49103">MVEESITAAAEEVAQALGGDVKKTEAELLSKVLGKIDQTSTSLSDLILGMKVDRTKEHDEGLTISNRGQQVKNLLVKSKTRSHDTRYAQRKERGATSKEARENKRYTYLDHEINKIHRIGSKNKENKKPRPLLCALVNNWRKAEIMKNKRKLKEINISEDYSKEVLEKRKSILEAEVEKAIDTQSISKTPGPDGINNEVLKQGKEILIPVLTDMFNDFIDTEIMPQQWTEFNIILLYKKGDKHEIGNYCPISLMSNIYKVFAKIMTIEQAGFPKNYSVDHIHTVCQIIVKYNEYQLTYYIAFTDYSKAFDSLLHKNIWGTLVEQEVEYKYIRLSKNVYNHSTARIQLEKKGIPFKVGRLDWEELGINIDGTLLTHLRFADDIMLFAKTPEYITRMIEDLAIESERVGVKLNPEKNESDDKGTHDRD</sequence>
<feature type="compositionally biased region" description="Basic and acidic residues" evidence="1">
    <location>
        <begin position="81"/>
        <end position="102"/>
    </location>
</feature>
<dbReference type="Pfam" id="PF15433">
    <property type="entry name" value="MRP-S31"/>
    <property type="match status" value="1"/>
</dbReference>
<dbReference type="CDD" id="cd01650">
    <property type="entry name" value="RT_nLTR_like"/>
    <property type="match status" value="1"/>
</dbReference>
<keyword evidence="4" id="KW-1185">Reference proteome</keyword>
<evidence type="ECO:0000313" key="4">
    <source>
        <dbReference type="Proteomes" id="UP000299102"/>
    </source>
</evidence>
<dbReference type="InterPro" id="IPR000477">
    <property type="entry name" value="RT_dom"/>
</dbReference>
<reference evidence="3 4" key="1">
    <citation type="journal article" date="2019" name="Commun. Biol.">
        <title>The bagworm genome reveals a unique fibroin gene that provides high tensile strength.</title>
        <authorList>
            <person name="Kono N."/>
            <person name="Nakamura H."/>
            <person name="Ohtoshi R."/>
            <person name="Tomita M."/>
            <person name="Numata K."/>
            <person name="Arakawa K."/>
        </authorList>
    </citation>
    <scope>NUCLEOTIDE SEQUENCE [LARGE SCALE GENOMIC DNA]</scope>
</reference>
<keyword evidence="3" id="KW-0695">RNA-directed DNA polymerase</keyword>
<dbReference type="STRING" id="151549.A0A4C1SBR1"/>
<dbReference type="Proteomes" id="UP000299102">
    <property type="component" value="Unassembled WGS sequence"/>
</dbReference>
<dbReference type="Pfam" id="PF00078">
    <property type="entry name" value="RVT_1"/>
    <property type="match status" value="1"/>
</dbReference>
<protein>
    <submittedName>
        <fullName evidence="3">LINE-1 reverse transcriptase homolog</fullName>
    </submittedName>
</protein>
<proteinExistence type="predicted"/>
<keyword evidence="3" id="KW-0808">Transferase</keyword>
<feature type="region of interest" description="Disordered" evidence="1">
    <location>
        <begin position="79"/>
        <end position="102"/>
    </location>
</feature>
<gene>
    <name evidence="3" type="ORF">EVAR_547_1</name>
</gene>
<dbReference type="EMBL" id="BGZK01000002">
    <property type="protein sequence ID" value="GBO99285.1"/>
    <property type="molecule type" value="Genomic_DNA"/>
</dbReference>
<comment type="caution">
    <text evidence="3">The sequence shown here is derived from an EMBL/GenBank/DDBJ whole genome shotgun (WGS) entry which is preliminary data.</text>
</comment>
<evidence type="ECO:0000313" key="3">
    <source>
        <dbReference type="EMBL" id="GBO99285.1"/>
    </source>
</evidence>
<dbReference type="Gene3D" id="3.30.70.1820">
    <property type="entry name" value="L1 transposable element, RRM domain"/>
    <property type="match status" value="1"/>
</dbReference>
<organism evidence="3 4">
    <name type="scientific">Eumeta variegata</name>
    <name type="common">Bagworm moth</name>
    <name type="synonym">Eumeta japonica</name>
    <dbReference type="NCBI Taxonomy" id="151549"/>
    <lineage>
        <taxon>Eukaryota</taxon>
        <taxon>Metazoa</taxon>
        <taxon>Ecdysozoa</taxon>
        <taxon>Arthropoda</taxon>
        <taxon>Hexapoda</taxon>
        <taxon>Insecta</taxon>
        <taxon>Pterygota</taxon>
        <taxon>Neoptera</taxon>
        <taxon>Endopterygota</taxon>
        <taxon>Lepidoptera</taxon>
        <taxon>Glossata</taxon>
        <taxon>Ditrysia</taxon>
        <taxon>Tineoidea</taxon>
        <taxon>Psychidae</taxon>
        <taxon>Oiketicinae</taxon>
        <taxon>Eumeta</taxon>
    </lineage>
</organism>
<dbReference type="GO" id="GO:0003964">
    <property type="term" value="F:RNA-directed DNA polymerase activity"/>
    <property type="evidence" value="ECO:0007669"/>
    <property type="project" value="UniProtKB-KW"/>
</dbReference>
<dbReference type="OrthoDB" id="410104at2759"/>
<keyword evidence="3" id="KW-0548">Nucleotidyltransferase</keyword>
<accession>A0A4C1SBR1</accession>